<evidence type="ECO:0000256" key="8">
    <source>
        <dbReference type="SAM" id="MobiDB-lite"/>
    </source>
</evidence>
<dbReference type="PANTHER" id="PTHR23502:SF132">
    <property type="entry name" value="POLYAMINE TRANSPORTER 2-RELATED"/>
    <property type="match status" value="1"/>
</dbReference>
<evidence type="ECO:0000313" key="11">
    <source>
        <dbReference type="EMBL" id="TRY17708.1"/>
    </source>
</evidence>
<dbReference type="NCBIfam" id="TIGR00710">
    <property type="entry name" value="efflux_Bcr_CflA"/>
    <property type="match status" value="1"/>
</dbReference>
<dbReference type="PROSITE" id="PS50850">
    <property type="entry name" value="MFS"/>
    <property type="match status" value="1"/>
</dbReference>
<dbReference type="PROSITE" id="PS00216">
    <property type="entry name" value="SUGAR_TRANSPORT_1"/>
    <property type="match status" value="1"/>
</dbReference>
<evidence type="ECO:0000256" key="7">
    <source>
        <dbReference type="ARBA" id="ARBA00023136"/>
    </source>
</evidence>
<evidence type="ECO:0000256" key="3">
    <source>
        <dbReference type="ARBA" id="ARBA00022448"/>
    </source>
</evidence>
<name>A0A553JZ16_9ACTN</name>
<feature type="transmembrane region" description="Helical" evidence="9">
    <location>
        <begin position="27"/>
        <end position="49"/>
    </location>
</feature>
<comment type="similarity">
    <text evidence="2">Belongs to the major facilitator superfamily. Bcr/CmlA family.</text>
</comment>
<feature type="transmembrane region" description="Helical" evidence="9">
    <location>
        <begin position="270"/>
        <end position="291"/>
    </location>
</feature>
<keyword evidence="12" id="KW-1185">Reference proteome</keyword>
<reference evidence="11 12" key="1">
    <citation type="submission" date="2019-07" db="EMBL/GenBank/DDBJ databases">
        <authorList>
            <person name="Zhou L.-Y."/>
        </authorList>
    </citation>
    <scope>NUCLEOTIDE SEQUENCE [LARGE SCALE GENOMIC DNA]</scope>
    <source>
        <strain evidence="11 12">YIM 101269</strain>
    </source>
</reference>
<feature type="transmembrane region" description="Helical" evidence="9">
    <location>
        <begin position="61"/>
        <end position="80"/>
    </location>
</feature>
<evidence type="ECO:0000256" key="9">
    <source>
        <dbReference type="SAM" id="Phobius"/>
    </source>
</evidence>
<sequence length="422" mass="43568">MFGAGDLRMASTHVPSERTSSVPPGRLIVMLGLLSILGPLTIDLYLPAFPQIENELATTPFAVQLTLSGATLGFALGQLVVGPWSDSIGRRLPLLIGTGVHVAASVAIAASPDIEWLIVLRVLQGAGSSGAGVVAMAMIRDVAEGSSLIKGLARVALFSGTAPIVAPFLGAQLMHLFSWRGIFVVVAAYGGVVLVLAAAFIPETLSPERRLGGRGRGRVLRSYRLLLRDRSFVGVALVGGMMVSSVFAYLSTSSFMFQQAFGLAPQTYGLISGINGLMFVVGTQVSAALAVRQGPHRVLAMILLGMVLIPAALILLSWVWPGLAGVVIAMALFLLLAGGCGPCLSALGLAEHGERAGTAAALLGAANFGLAGVASPVVGLLGVTSFAPLGAVMAAAMLLANLAFWFMIAPRRRRPGGQALDR</sequence>
<comment type="subcellular location">
    <subcellularLocation>
        <location evidence="1">Cell membrane</location>
        <topology evidence="1">Multi-pass membrane protein</topology>
    </subcellularLocation>
</comment>
<dbReference type="Gene3D" id="1.20.1720.10">
    <property type="entry name" value="Multidrug resistance protein D"/>
    <property type="match status" value="1"/>
</dbReference>
<feature type="transmembrane region" description="Helical" evidence="9">
    <location>
        <begin position="326"/>
        <end position="349"/>
    </location>
</feature>
<dbReference type="SUPFAM" id="SSF103473">
    <property type="entry name" value="MFS general substrate transporter"/>
    <property type="match status" value="1"/>
</dbReference>
<dbReference type="GO" id="GO:1990961">
    <property type="term" value="P:xenobiotic detoxification by transmembrane export across the plasma membrane"/>
    <property type="evidence" value="ECO:0007669"/>
    <property type="project" value="InterPro"/>
</dbReference>
<evidence type="ECO:0000256" key="1">
    <source>
        <dbReference type="ARBA" id="ARBA00004651"/>
    </source>
</evidence>
<organism evidence="11 12">
    <name type="scientific">Tessaracoccus rhinocerotis</name>
    <dbReference type="NCBI Taxonomy" id="1689449"/>
    <lineage>
        <taxon>Bacteria</taxon>
        <taxon>Bacillati</taxon>
        <taxon>Actinomycetota</taxon>
        <taxon>Actinomycetes</taxon>
        <taxon>Propionibacteriales</taxon>
        <taxon>Propionibacteriaceae</taxon>
        <taxon>Tessaracoccus</taxon>
    </lineage>
</organism>
<dbReference type="InterPro" id="IPR011701">
    <property type="entry name" value="MFS"/>
</dbReference>
<evidence type="ECO:0000256" key="4">
    <source>
        <dbReference type="ARBA" id="ARBA00022475"/>
    </source>
</evidence>
<keyword evidence="3" id="KW-0813">Transport</keyword>
<feature type="region of interest" description="Disordered" evidence="8">
    <location>
        <begin position="1"/>
        <end position="21"/>
    </location>
</feature>
<feature type="domain" description="Major facilitator superfamily (MFS) profile" evidence="10">
    <location>
        <begin position="27"/>
        <end position="412"/>
    </location>
</feature>
<evidence type="ECO:0000256" key="2">
    <source>
        <dbReference type="ARBA" id="ARBA00006236"/>
    </source>
</evidence>
<proteinExistence type="inferred from homology"/>
<feature type="transmembrane region" description="Helical" evidence="9">
    <location>
        <begin position="231"/>
        <end position="250"/>
    </location>
</feature>
<dbReference type="GO" id="GO:0042910">
    <property type="term" value="F:xenobiotic transmembrane transporter activity"/>
    <property type="evidence" value="ECO:0007669"/>
    <property type="project" value="InterPro"/>
</dbReference>
<protein>
    <submittedName>
        <fullName evidence="11">Multidrug effflux MFS transporter</fullName>
    </submittedName>
</protein>
<feature type="transmembrane region" description="Helical" evidence="9">
    <location>
        <begin position="389"/>
        <end position="408"/>
    </location>
</feature>
<dbReference type="GO" id="GO:0005886">
    <property type="term" value="C:plasma membrane"/>
    <property type="evidence" value="ECO:0007669"/>
    <property type="project" value="UniProtKB-SubCell"/>
</dbReference>
<feature type="transmembrane region" description="Helical" evidence="9">
    <location>
        <begin position="298"/>
        <end position="320"/>
    </location>
</feature>
<feature type="transmembrane region" description="Helical" evidence="9">
    <location>
        <begin position="116"/>
        <end position="139"/>
    </location>
</feature>
<feature type="transmembrane region" description="Helical" evidence="9">
    <location>
        <begin position="151"/>
        <end position="171"/>
    </location>
</feature>
<dbReference type="Pfam" id="PF07690">
    <property type="entry name" value="MFS_1"/>
    <property type="match status" value="1"/>
</dbReference>
<dbReference type="InterPro" id="IPR004812">
    <property type="entry name" value="Efflux_drug-R_Bcr/CmlA"/>
</dbReference>
<dbReference type="EMBL" id="VKKG01000004">
    <property type="protein sequence ID" value="TRY17708.1"/>
    <property type="molecule type" value="Genomic_DNA"/>
</dbReference>
<dbReference type="OrthoDB" id="9814303at2"/>
<feature type="transmembrane region" description="Helical" evidence="9">
    <location>
        <begin position="177"/>
        <end position="201"/>
    </location>
</feature>
<evidence type="ECO:0000259" key="10">
    <source>
        <dbReference type="PROSITE" id="PS50850"/>
    </source>
</evidence>
<keyword evidence="4" id="KW-1003">Cell membrane</keyword>
<dbReference type="InterPro" id="IPR036259">
    <property type="entry name" value="MFS_trans_sf"/>
</dbReference>
<feature type="transmembrane region" description="Helical" evidence="9">
    <location>
        <begin position="361"/>
        <end position="383"/>
    </location>
</feature>
<keyword evidence="6 9" id="KW-1133">Transmembrane helix</keyword>
<evidence type="ECO:0000256" key="5">
    <source>
        <dbReference type="ARBA" id="ARBA00022692"/>
    </source>
</evidence>
<dbReference type="AlphaFoldDB" id="A0A553JZ16"/>
<comment type="caution">
    <text evidence="11">The sequence shown here is derived from an EMBL/GenBank/DDBJ whole genome shotgun (WGS) entry which is preliminary data.</text>
</comment>
<dbReference type="Proteomes" id="UP000317638">
    <property type="component" value="Unassembled WGS sequence"/>
</dbReference>
<evidence type="ECO:0000256" key="6">
    <source>
        <dbReference type="ARBA" id="ARBA00022989"/>
    </source>
</evidence>
<dbReference type="InterPro" id="IPR020846">
    <property type="entry name" value="MFS_dom"/>
</dbReference>
<keyword evidence="7 9" id="KW-0472">Membrane</keyword>
<evidence type="ECO:0000313" key="12">
    <source>
        <dbReference type="Proteomes" id="UP000317638"/>
    </source>
</evidence>
<keyword evidence="5 9" id="KW-0812">Transmembrane</keyword>
<dbReference type="PANTHER" id="PTHR23502">
    <property type="entry name" value="MAJOR FACILITATOR SUPERFAMILY"/>
    <property type="match status" value="1"/>
</dbReference>
<gene>
    <name evidence="11" type="ORF">FOJ82_10515</name>
</gene>
<dbReference type="InterPro" id="IPR005829">
    <property type="entry name" value="Sugar_transporter_CS"/>
</dbReference>
<accession>A0A553JZ16</accession>
<feature type="transmembrane region" description="Helical" evidence="9">
    <location>
        <begin position="92"/>
        <end position="110"/>
    </location>
</feature>